<dbReference type="Proteomes" id="UP000694925">
    <property type="component" value="Unplaced"/>
</dbReference>
<organism evidence="3 4">
    <name type="scientific">Ceratina calcarata</name>
    <dbReference type="NCBI Taxonomy" id="156304"/>
    <lineage>
        <taxon>Eukaryota</taxon>
        <taxon>Metazoa</taxon>
        <taxon>Ecdysozoa</taxon>
        <taxon>Arthropoda</taxon>
        <taxon>Hexapoda</taxon>
        <taxon>Insecta</taxon>
        <taxon>Pterygota</taxon>
        <taxon>Neoptera</taxon>
        <taxon>Endopterygota</taxon>
        <taxon>Hymenoptera</taxon>
        <taxon>Apocrita</taxon>
        <taxon>Aculeata</taxon>
        <taxon>Apoidea</taxon>
        <taxon>Anthophila</taxon>
        <taxon>Apidae</taxon>
        <taxon>Ceratina</taxon>
        <taxon>Zadontomerus</taxon>
    </lineage>
</organism>
<sequence length="482" mass="54034">MNDPDIFAKINIAEEYNLSEESETRFLVNDSVQRIIINIDGNFTGALLQLPTDATASRHGTAMSWVHKGTTGMRIDTRNGPPGEWRVKLLGVDNSKYHVAAVGFLSGGNIDGKNGLLVPDLRLDGESNGNSISNYQSRLTNEPMEKEQSEELMEDQKHEELRSRSSIEAVESLEDMDVKTPMQNVSMRLTEDLDNRELSEELVTYASKGVIEQKKMLIEVNRDSNLLATPGTIHRITFDVMNSCVLPVIYTFRVKSSPFRVYNVKPISAWIYPEQVANVAIDLVVPNNAAPDTANTVSLNILGTEIKEKSAYIYVQGSLSRLTDDAKPVIDFSYNSNCAGKLDKDRCYKSRWSIDLTIQDYDSGLKRVLSTPNDIYPRTEFISGTRSPVTFYYSATCCDKTVKITAIDLLNNYNTITIDVTAWNNLSEAEIAAITVGALLALLFIILIVILIIYCVRRRKSHDLPYTQRYGSTRPPVQSERF</sequence>
<evidence type="ECO:0000256" key="2">
    <source>
        <dbReference type="SAM" id="Phobius"/>
    </source>
</evidence>
<dbReference type="GeneID" id="113464099"/>
<dbReference type="AlphaFoldDB" id="A0AAJ7RY37"/>
<name>A0AAJ7RY37_9HYME</name>
<keyword evidence="3" id="KW-1185">Reference proteome</keyword>
<feature type="transmembrane region" description="Helical" evidence="2">
    <location>
        <begin position="431"/>
        <end position="456"/>
    </location>
</feature>
<keyword evidence="2" id="KW-0472">Membrane</keyword>
<feature type="region of interest" description="Disordered" evidence="1">
    <location>
        <begin position="132"/>
        <end position="164"/>
    </location>
</feature>
<feature type="compositionally biased region" description="Basic and acidic residues" evidence="1">
    <location>
        <begin position="143"/>
        <end position="164"/>
    </location>
</feature>
<proteinExistence type="predicted"/>
<dbReference type="KEGG" id="ccal:113464099"/>
<keyword evidence="2" id="KW-0812">Transmembrane</keyword>
<evidence type="ECO:0000313" key="4">
    <source>
        <dbReference type="RefSeq" id="XP_026667857.1"/>
    </source>
</evidence>
<gene>
    <name evidence="4" type="primary">LOC113464099</name>
</gene>
<accession>A0AAJ7RY37</accession>
<evidence type="ECO:0000256" key="1">
    <source>
        <dbReference type="SAM" id="MobiDB-lite"/>
    </source>
</evidence>
<dbReference type="RefSeq" id="XP_026667857.1">
    <property type="nucleotide sequence ID" value="XM_026812056.1"/>
</dbReference>
<protein>
    <submittedName>
        <fullName evidence="4">Uncharacterized protein LOC113464099</fullName>
    </submittedName>
</protein>
<reference evidence="4" key="1">
    <citation type="submission" date="2025-08" db="UniProtKB">
        <authorList>
            <consortium name="RefSeq"/>
        </authorList>
    </citation>
    <scope>IDENTIFICATION</scope>
    <source>
        <tissue evidence="4">Whole body</tissue>
    </source>
</reference>
<keyword evidence="2" id="KW-1133">Transmembrane helix</keyword>
<evidence type="ECO:0000313" key="3">
    <source>
        <dbReference type="Proteomes" id="UP000694925"/>
    </source>
</evidence>